<evidence type="ECO:0000313" key="2">
    <source>
        <dbReference type="EMBL" id="EFE32924.1"/>
    </source>
</evidence>
<dbReference type="OMA" id="QSERSKC"/>
<feature type="compositionally biased region" description="Basic and acidic residues" evidence="1">
    <location>
        <begin position="414"/>
        <end position="424"/>
    </location>
</feature>
<accession>D4AV02</accession>
<dbReference type="RefSeq" id="XP_003013564.1">
    <property type="nucleotide sequence ID" value="XM_003013518.1"/>
</dbReference>
<keyword evidence="3" id="KW-1185">Reference proteome</keyword>
<feature type="region of interest" description="Disordered" evidence="1">
    <location>
        <begin position="374"/>
        <end position="424"/>
    </location>
</feature>
<feature type="compositionally biased region" description="Polar residues" evidence="1">
    <location>
        <begin position="1"/>
        <end position="20"/>
    </location>
</feature>
<dbReference type="PANTHER" id="PTHR48312">
    <property type="match status" value="1"/>
</dbReference>
<sequence>MHTNGTSDSEQASSGGQENGQSERSKCRDIFLFSVSRTLSNVFCRLLSAQPGWVQSDYHLDKGFFQARDKFDWAPLDKISDELRQEYIELTNKGVEILQKAREDAIKESADRRAIDANDQQQDKHLFVKNHSFFVVEPSALLDEAQRGEEVPSLTIVPRPLAAEAEGSISATPARTKTNTTFFPDEYLLLWQPVFMIRHPALVVESWYRTETRVVPIDVKDRVWSYLTFRYSRSLYDWYVARATESNGTKIAADGNSASSPWPIVVDADDVLSGECLAKFCSACGMSVEHIKFEWEELPLEAQDVSKRHMSYMRDLWASTGLDQSKSSKGLDMEVRYGKWREEFGDSVAEGFPQENNMIKSKLINIKGEGVVKKRGNRKEKEYAERPRFRAPIMLLTHNSKQHEKEKRSRRRRRDEARQKTAVK</sequence>
<dbReference type="eggNOG" id="ENOG502S3K0">
    <property type="taxonomic scope" value="Eukaryota"/>
</dbReference>
<gene>
    <name evidence="2" type="ORF">ARB_00011</name>
</gene>
<dbReference type="PANTHER" id="PTHR48312:SF1">
    <property type="entry name" value="SULFOTRANSFERASE"/>
    <property type="match status" value="1"/>
</dbReference>
<dbReference type="Proteomes" id="UP000008866">
    <property type="component" value="Unassembled WGS sequence"/>
</dbReference>
<evidence type="ECO:0000256" key="1">
    <source>
        <dbReference type="SAM" id="MobiDB-lite"/>
    </source>
</evidence>
<dbReference type="EMBL" id="ABSU01000012">
    <property type="protein sequence ID" value="EFE32924.1"/>
    <property type="molecule type" value="Genomic_DNA"/>
</dbReference>
<dbReference type="AlphaFoldDB" id="D4AV02"/>
<organism evidence="2 3">
    <name type="scientific">Arthroderma benhamiae (strain ATCC MYA-4681 / CBS 112371)</name>
    <name type="common">Trichophyton mentagrophytes</name>
    <dbReference type="NCBI Taxonomy" id="663331"/>
    <lineage>
        <taxon>Eukaryota</taxon>
        <taxon>Fungi</taxon>
        <taxon>Dikarya</taxon>
        <taxon>Ascomycota</taxon>
        <taxon>Pezizomycotina</taxon>
        <taxon>Eurotiomycetes</taxon>
        <taxon>Eurotiomycetidae</taxon>
        <taxon>Onygenales</taxon>
        <taxon>Arthrodermataceae</taxon>
        <taxon>Trichophyton</taxon>
    </lineage>
</organism>
<reference evidence="3" key="1">
    <citation type="journal article" date="2011" name="Genome Biol.">
        <title>Comparative and functional genomics provide insights into the pathogenicity of dermatophytic fungi.</title>
        <authorList>
            <person name="Burmester A."/>
            <person name="Shelest E."/>
            <person name="Gloeckner G."/>
            <person name="Heddergott C."/>
            <person name="Schindler S."/>
            <person name="Staib P."/>
            <person name="Heidel A."/>
            <person name="Felder M."/>
            <person name="Petzold A."/>
            <person name="Szafranski K."/>
            <person name="Feuermann M."/>
            <person name="Pedruzzi I."/>
            <person name="Priebe S."/>
            <person name="Groth M."/>
            <person name="Winkler R."/>
            <person name="Li W."/>
            <person name="Kniemeyer O."/>
            <person name="Schroeckh V."/>
            <person name="Hertweck C."/>
            <person name="Hube B."/>
            <person name="White T.C."/>
            <person name="Platzer M."/>
            <person name="Guthke R."/>
            <person name="Heitman J."/>
            <person name="Woestemeyer J."/>
            <person name="Zipfel P.F."/>
            <person name="Monod M."/>
            <person name="Brakhage A.A."/>
        </authorList>
    </citation>
    <scope>NUCLEOTIDE SEQUENCE [LARGE SCALE GENOMIC DNA]</scope>
    <source>
        <strain evidence="3">ATCC MYA-4681 / CBS 112371</strain>
    </source>
</reference>
<dbReference type="HOGENOM" id="CLU_033907_2_0_1"/>
<proteinExistence type="predicted"/>
<dbReference type="KEGG" id="abe:ARB_00011"/>
<dbReference type="InterPro" id="IPR027417">
    <property type="entry name" value="P-loop_NTPase"/>
</dbReference>
<feature type="compositionally biased region" description="Basic and acidic residues" evidence="1">
    <location>
        <begin position="379"/>
        <end position="388"/>
    </location>
</feature>
<name>D4AV02_ARTBC</name>
<comment type="caution">
    <text evidence="2">The sequence shown here is derived from an EMBL/GenBank/DDBJ whole genome shotgun (WGS) entry which is preliminary data.</text>
</comment>
<dbReference type="GeneID" id="9519678"/>
<protein>
    <submittedName>
        <fullName evidence="2">Uncharacterized protein</fullName>
    </submittedName>
</protein>
<dbReference type="SUPFAM" id="SSF52540">
    <property type="entry name" value="P-loop containing nucleoside triphosphate hydrolases"/>
    <property type="match status" value="1"/>
</dbReference>
<evidence type="ECO:0000313" key="3">
    <source>
        <dbReference type="Proteomes" id="UP000008866"/>
    </source>
</evidence>
<feature type="region of interest" description="Disordered" evidence="1">
    <location>
        <begin position="1"/>
        <end position="23"/>
    </location>
</feature>